<comment type="subcellular location">
    <subcellularLocation>
        <location evidence="2">Mitochondrion inner membrane</location>
        <topology evidence="2">Peripheral membrane protein</topology>
    </subcellularLocation>
    <subcellularLocation>
        <location evidence="1">Mitochondrion matrix</location>
    </subcellularLocation>
</comment>
<keyword evidence="6" id="KW-0699">rRNA-binding</keyword>
<protein>
    <recommendedName>
        <fullName evidence="4">GTPase Era, mitochondrial</fullName>
    </recommendedName>
    <alternativeName>
        <fullName evidence="15">ERA-like protein 1</fullName>
    </alternativeName>
</protein>
<dbReference type="CDD" id="cd22534">
    <property type="entry name" value="KH-II_Era"/>
    <property type="match status" value="1"/>
</dbReference>
<dbReference type="GO" id="GO:0019843">
    <property type="term" value="F:rRNA binding"/>
    <property type="evidence" value="ECO:0007669"/>
    <property type="project" value="UniProtKB-KW"/>
</dbReference>
<dbReference type="GO" id="GO:0005759">
    <property type="term" value="C:mitochondrial matrix"/>
    <property type="evidence" value="ECO:0007669"/>
    <property type="project" value="UniProtKB-SubCell"/>
</dbReference>
<dbReference type="SUPFAM" id="SSF52540">
    <property type="entry name" value="P-loop containing nucleoside triphosphate hydrolases"/>
    <property type="match status" value="1"/>
</dbReference>
<keyword evidence="13" id="KW-0472">Membrane</keyword>
<dbReference type="PANTHER" id="PTHR42698">
    <property type="entry name" value="GTPASE ERA"/>
    <property type="match status" value="1"/>
</dbReference>
<organism evidence="19 20">
    <name type="scientific">Salmo trutta</name>
    <name type="common">Brown trout</name>
    <dbReference type="NCBI Taxonomy" id="8032"/>
    <lineage>
        <taxon>Eukaryota</taxon>
        <taxon>Metazoa</taxon>
        <taxon>Chordata</taxon>
        <taxon>Craniata</taxon>
        <taxon>Vertebrata</taxon>
        <taxon>Euteleostomi</taxon>
        <taxon>Actinopterygii</taxon>
        <taxon>Neopterygii</taxon>
        <taxon>Teleostei</taxon>
        <taxon>Protacanthopterygii</taxon>
        <taxon>Salmoniformes</taxon>
        <taxon>Salmonidae</taxon>
        <taxon>Salmoninae</taxon>
        <taxon>Salmo</taxon>
    </lineage>
</organism>
<dbReference type="Ensembl" id="ENSSTUT00000026785.1">
    <property type="protein sequence ID" value="ENSSTUP00000025556.1"/>
    <property type="gene ID" value="ENSSTUG00000011145.1"/>
</dbReference>
<dbReference type="PANTHER" id="PTHR42698:SF1">
    <property type="entry name" value="GTPASE ERA, MITOCHONDRIAL"/>
    <property type="match status" value="1"/>
</dbReference>
<dbReference type="Gene3D" id="3.40.50.300">
    <property type="entry name" value="P-loop containing nucleotide triphosphate hydrolases"/>
    <property type="match status" value="1"/>
</dbReference>
<dbReference type="GO" id="GO:0005743">
    <property type="term" value="C:mitochondrial inner membrane"/>
    <property type="evidence" value="ECO:0007669"/>
    <property type="project" value="UniProtKB-SubCell"/>
</dbReference>
<evidence type="ECO:0000259" key="18">
    <source>
        <dbReference type="PROSITE" id="PS50823"/>
    </source>
</evidence>
<evidence type="ECO:0000256" key="6">
    <source>
        <dbReference type="ARBA" id="ARBA00022730"/>
    </source>
</evidence>
<dbReference type="OMA" id="YVIDHRL"/>
<keyword evidence="7" id="KW-0547">Nucleotide-binding</keyword>
<comment type="similarity">
    <text evidence="3">Belongs to the TRAFAC class TrmE-Era-EngA-EngB-Septin-like GTPase superfamily. Era GTPase family.</text>
</comment>
<keyword evidence="20" id="KW-1185">Reference proteome</keyword>
<dbReference type="FunFam" id="3.40.50.300:FF:002220">
    <property type="entry name" value="GTPase Era, mitochondrial"/>
    <property type="match status" value="1"/>
</dbReference>
<dbReference type="SUPFAM" id="SSF54814">
    <property type="entry name" value="Prokaryotic type KH domain (KH-domain type II)"/>
    <property type="match status" value="1"/>
</dbReference>
<dbReference type="Pfam" id="PF07650">
    <property type="entry name" value="KH_2"/>
    <property type="match status" value="1"/>
</dbReference>
<dbReference type="Pfam" id="PF01926">
    <property type="entry name" value="MMR_HSR1"/>
    <property type="match status" value="1"/>
</dbReference>
<dbReference type="InterPro" id="IPR009019">
    <property type="entry name" value="KH_sf_prok-type"/>
</dbReference>
<keyword evidence="5" id="KW-0690">Ribosome biogenesis</keyword>
<evidence type="ECO:0000256" key="11">
    <source>
        <dbReference type="ARBA" id="ARBA00023128"/>
    </source>
</evidence>
<name>A0A673XW36_SALTR</name>
<feature type="compositionally biased region" description="Basic and acidic residues" evidence="17">
    <location>
        <begin position="260"/>
        <end position="280"/>
    </location>
</feature>
<evidence type="ECO:0000256" key="14">
    <source>
        <dbReference type="ARBA" id="ARBA00025227"/>
    </source>
</evidence>
<evidence type="ECO:0000256" key="4">
    <source>
        <dbReference type="ARBA" id="ARBA00019149"/>
    </source>
</evidence>
<evidence type="ECO:0000256" key="12">
    <source>
        <dbReference type="ARBA" id="ARBA00023134"/>
    </source>
</evidence>
<dbReference type="InterPro" id="IPR006073">
    <property type="entry name" value="GTP-bd"/>
</dbReference>
<keyword evidence="9 16" id="KW-0694">RNA-binding</keyword>
<keyword evidence="8" id="KW-0999">Mitochondrion inner membrane</keyword>
<dbReference type="InterPro" id="IPR027417">
    <property type="entry name" value="P-loop_NTPase"/>
</dbReference>
<evidence type="ECO:0000313" key="20">
    <source>
        <dbReference type="Proteomes" id="UP000472277"/>
    </source>
</evidence>
<dbReference type="Gene3D" id="3.30.300.20">
    <property type="match status" value="1"/>
</dbReference>
<dbReference type="PROSITE" id="PS50823">
    <property type="entry name" value="KH_TYPE_2"/>
    <property type="match status" value="1"/>
</dbReference>
<dbReference type="Proteomes" id="UP000472277">
    <property type="component" value="Chromosome 19"/>
</dbReference>
<dbReference type="FunCoup" id="A0A673XW36">
    <property type="interactions" value="1549"/>
</dbReference>
<evidence type="ECO:0000256" key="16">
    <source>
        <dbReference type="PROSITE-ProRule" id="PRU00118"/>
    </source>
</evidence>
<sequence length="447" mass="49537">MDFRVSISIFRKSVYFPRVAFSISAPLLNVSPFLRTGWAARRPGTNNGQGFCFTPACFITSDAFLSRLAKGKAAETDDSLYHYPASVPPDSAKQISWLVKDPDQPEKSKVLRVAIIGASKCWEVFAVSKKGHTTRSRALGVLTVDDTQIILLDTPGLTTPSKVKRHQLEKSLLEDPWNTVKEADLVVIMVDVSDKWACNKLEFEVLICLTQYPDVPAVLVLNKVDSLKSKSRLLEITADLTCGVVNGRKLQVRSVIKPPCAERRTDRETRTPGSGDEGKPGGDVAPGEGSEAQSGLSKEQVSALKTQQGWAHFKDVFMLSAVDREDVETLKRYLVVGSKPGSWQYHSDVLTNQTPEEVCTNTVREKLLEYLPKEVPYTMTQRNTHSSTTNGELDIAVKLYVKKESHMKVVIGQAGQMVSRIAREAGEDLSTVFLREVKLRLSVKVKN</sequence>
<feature type="domain" description="KH type-2" evidence="18">
    <location>
        <begin position="367"/>
        <end position="447"/>
    </location>
</feature>
<dbReference type="GO" id="GO:0005525">
    <property type="term" value="F:GTP binding"/>
    <property type="evidence" value="ECO:0007669"/>
    <property type="project" value="UniProtKB-KW"/>
</dbReference>
<evidence type="ECO:0000256" key="17">
    <source>
        <dbReference type="SAM" id="MobiDB-lite"/>
    </source>
</evidence>
<reference evidence="19" key="2">
    <citation type="submission" date="2025-09" db="UniProtKB">
        <authorList>
            <consortium name="Ensembl"/>
        </authorList>
    </citation>
    <scope>IDENTIFICATION</scope>
</reference>
<evidence type="ECO:0000256" key="13">
    <source>
        <dbReference type="ARBA" id="ARBA00023136"/>
    </source>
</evidence>
<evidence type="ECO:0000256" key="10">
    <source>
        <dbReference type="ARBA" id="ARBA00022946"/>
    </source>
</evidence>
<dbReference type="InParanoid" id="A0A673XW36"/>
<feature type="region of interest" description="Disordered" evidence="17">
    <location>
        <begin position="260"/>
        <end position="299"/>
    </location>
</feature>
<reference evidence="19" key="1">
    <citation type="submission" date="2025-08" db="UniProtKB">
        <authorList>
            <consortium name="Ensembl"/>
        </authorList>
    </citation>
    <scope>IDENTIFICATION</scope>
</reference>
<keyword evidence="11" id="KW-0496">Mitochondrion</keyword>
<proteinExistence type="inferred from homology"/>
<evidence type="ECO:0000256" key="7">
    <source>
        <dbReference type="ARBA" id="ARBA00022741"/>
    </source>
</evidence>
<evidence type="ECO:0000256" key="3">
    <source>
        <dbReference type="ARBA" id="ARBA00007921"/>
    </source>
</evidence>
<accession>A0A673XW36</accession>
<evidence type="ECO:0000256" key="8">
    <source>
        <dbReference type="ARBA" id="ARBA00022792"/>
    </source>
</evidence>
<comment type="function">
    <text evidence="14">Probable GTPase that plays a role in the mitochondrial ribosomal small subunit assembly. Specifically binds the 12S mitochondrial rRNA (12S mt-rRNA) to a 33 nucleotide section delineating the 3' terminal stem-loop region. May act as a chaperone that protects the 12S mt-rRNA on the 28S mitoribosomal subunit during ribosomal small subunit assembly.</text>
</comment>
<evidence type="ECO:0000256" key="9">
    <source>
        <dbReference type="ARBA" id="ARBA00022884"/>
    </source>
</evidence>
<dbReference type="GO" id="GO:0043024">
    <property type="term" value="F:ribosomal small subunit binding"/>
    <property type="evidence" value="ECO:0007669"/>
    <property type="project" value="TreeGrafter"/>
</dbReference>
<evidence type="ECO:0000313" key="19">
    <source>
        <dbReference type="Ensembl" id="ENSSTUP00000025556.1"/>
    </source>
</evidence>
<keyword evidence="10" id="KW-0809">Transit peptide</keyword>
<evidence type="ECO:0000256" key="1">
    <source>
        <dbReference type="ARBA" id="ARBA00004305"/>
    </source>
</evidence>
<dbReference type="InterPro" id="IPR005662">
    <property type="entry name" value="GTPase_Era-like"/>
</dbReference>
<evidence type="ECO:0000256" key="15">
    <source>
        <dbReference type="ARBA" id="ARBA00030975"/>
    </source>
</evidence>
<dbReference type="FunFam" id="3.30.300.20:FF:000016">
    <property type="entry name" value="GTPase Era, mitochondrial isoform 1"/>
    <property type="match status" value="1"/>
</dbReference>
<evidence type="ECO:0000256" key="2">
    <source>
        <dbReference type="ARBA" id="ARBA00004637"/>
    </source>
</evidence>
<dbReference type="InterPro" id="IPR015946">
    <property type="entry name" value="KH_dom-like_a/b"/>
</dbReference>
<keyword evidence="12" id="KW-0342">GTP-binding</keyword>
<dbReference type="GO" id="GO:0000028">
    <property type="term" value="P:ribosomal small subunit assembly"/>
    <property type="evidence" value="ECO:0007669"/>
    <property type="project" value="TreeGrafter"/>
</dbReference>
<dbReference type="InterPro" id="IPR004044">
    <property type="entry name" value="KH_dom_type_2"/>
</dbReference>
<dbReference type="AlphaFoldDB" id="A0A673XW36"/>
<evidence type="ECO:0000256" key="5">
    <source>
        <dbReference type="ARBA" id="ARBA00022517"/>
    </source>
</evidence>
<dbReference type="GeneTree" id="ENSGT00390000013800"/>